<sequence length="50" mass="5683">DKDDSLEKQFDGTDHYYICPACGWENIEQSAKEGGLNVMKIVKVRPPSNR</sequence>
<evidence type="ECO:0000313" key="1">
    <source>
        <dbReference type="EMBL" id="KKK72208.1"/>
    </source>
</evidence>
<reference evidence="1" key="1">
    <citation type="journal article" date="2015" name="Nature">
        <title>Complex archaea that bridge the gap between prokaryotes and eukaryotes.</title>
        <authorList>
            <person name="Spang A."/>
            <person name="Saw J.H."/>
            <person name="Jorgensen S.L."/>
            <person name="Zaremba-Niedzwiedzka K."/>
            <person name="Martijn J."/>
            <person name="Lind A.E."/>
            <person name="van Eijk R."/>
            <person name="Schleper C."/>
            <person name="Guy L."/>
            <person name="Ettema T.J."/>
        </authorList>
    </citation>
    <scope>NUCLEOTIDE SEQUENCE</scope>
</reference>
<name>A0A0F8XTD7_9ZZZZ</name>
<organism evidence="1">
    <name type="scientific">marine sediment metagenome</name>
    <dbReference type="NCBI Taxonomy" id="412755"/>
    <lineage>
        <taxon>unclassified sequences</taxon>
        <taxon>metagenomes</taxon>
        <taxon>ecological metagenomes</taxon>
    </lineage>
</organism>
<proteinExistence type="predicted"/>
<gene>
    <name evidence="1" type="ORF">LCGC14_2906170</name>
</gene>
<dbReference type="EMBL" id="LAZR01057364">
    <property type="protein sequence ID" value="KKK72208.1"/>
    <property type="molecule type" value="Genomic_DNA"/>
</dbReference>
<comment type="caution">
    <text evidence="1">The sequence shown here is derived from an EMBL/GenBank/DDBJ whole genome shotgun (WGS) entry which is preliminary data.</text>
</comment>
<feature type="non-terminal residue" evidence="1">
    <location>
        <position position="1"/>
    </location>
</feature>
<protein>
    <submittedName>
        <fullName evidence="1">Uncharacterized protein</fullName>
    </submittedName>
</protein>
<dbReference type="AlphaFoldDB" id="A0A0F8XTD7"/>
<accession>A0A0F8XTD7</accession>